<dbReference type="InterPro" id="IPR001478">
    <property type="entry name" value="PDZ"/>
</dbReference>
<dbReference type="InterPro" id="IPR052122">
    <property type="entry name" value="Intracell_Traff_Signaling_Reg"/>
</dbReference>
<protein>
    <recommendedName>
        <fullName evidence="4">PDZ domain-containing protein</fullName>
    </recommendedName>
</protein>
<dbReference type="PROSITE" id="PS50106">
    <property type="entry name" value="PDZ"/>
    <property type="match status" value="1"/>
</dbReference>
<dbReference type="GO" id="GO:0005737">
    <property type="term" value="C:cytoplasm"/>
    <property type="evidence" value="ECO:0007669"/>
    <property type="project" value="UniProtKB-SubCell"/>
</dbReference>
<keyword evidence="2" id="KW-0963">Cytoplasm</keyword>
<reference evidence="5 6" key="1">
    <citation type="submission" date="2020-03" db="EMBL/GenBank/DDBJ databases">
        <title>Dissostichus mawsoni Genome sequencing and assembly.</title>
        <authorList>
            <person name="Park H."/>
        </authorList>
    </citation>
    <scope>NUCLEOTIDE SEQUENCE [LARGE SCALE GENOMIC DNA]</scope>
    <source>
        <strain evidence="5">DM0001</strain>
        <tissue evidence="5">Muscle</tissue>
    </source>
</reference>
<gene>
    <name evidence="5" type="ORF">F7725_001353</name>
</gene>
<feature type="compositionally biased region" description="Gly residues" evidence="3">
    <location>
        <begin position="280"/>
        <end position="294"/>
    </location>
</feature>
<dbReference type="EMBL" id="JAAKFY010000002">
    <property type="protein sequence ID" value="KAF3861098.1"/>
    <property type="molecule type" value="Genomic_DNA"/>
</dbReference>
<feature type="compositionally biased region" description="Low complexity" evidence="3">
    <location>
        <begin position="302"/>
        <end position="316"/>
    </location>
</feature>
<comment type="caution">
    <text evidence="5">The sequence shown here is derived from an EMBL/GenBank/DDBJ whole genome shotgun (WGS) entry which is preliminary data.</text>
</comment>
<keyword evidence="6" id="KW-1185">Reference proteome</keyword>
<dbReference type="PANTHER" id="PTHR15963:SF3">
    <property type="entry name" value="PROTEIN TAMALIN"/>
    <property type="match status" value="1"/>
</dbReference>
<dbReference type="OrthoDB" id="10041077at2759"/>
<proteinExistence type="predicted"/>
<comment type="subcellular location">
    <subcellularLocation>
        <location evidence="1">Cytoplasm</location>
    </subcellularLocation>
</comment>
<organism evidence="5 6">
    <name type="scientific">Dissostichus mawsoni</name>
    <name type="common">Antarctic cod</name>
    <dbReference type="NCBI Taxonomy" id="36200"/>
    <lineage>
        <taxon>Eukaryota</taxon>
        <taxon>Metazoa</taxon>
        <taxon>Chordata</taxon>
        <taxon>Craniata</taxon>
        <taxon>Vertebrata</taxon>
        <taxon>Euteleostomi</taxon>
        <taxon>Actinopterygii</taxon>
        <taxon>Neopterygii</taxon>
        <taxon>Teleostei</taxon>
        <taxon>Neoteleostei</taxon>
        <taxon>Acanthomorphata</taxon>
        <taxon>Eupercaria</taxon>
        <taxon>Perciformes</taxon>
        <taxon>Notothenioidei</taxon>
        <taxon>Nototheniidae</taxon>
        <taxon>Dissostichus</taxon>
    </lineage>
</organism>
<evidence type="ECO:0000256" key="1">
    <source>
        <dbReference type="ARBA" id="ARBA00004496"/>
    </source>
</evidence>
<sequence>MTFRRLKKVNSSGHGSQESDIYFLSSKSDSCRTQETNCSRYNYKSLSKSLAYSGGTLPRSFKKGGGLQKWKPLTLTPEPQRKVVVLEKKEEEAFGFEIQTYGLHHEDQNSVEMCTFVCKVHEDSPAQEAGLKVGDHLQCERGDGGRISAQRDRAAHQSLRKHTQQTLHEKWDEYRSLMVQEQRLVHGIVLSDAAVYESLESAGRGDPESCGETLARLQLRLHQQRPEHQHHRGGAAVHPPAEARRPPPTDRMLRVRPVSELFSSTKTNLTRSASTRSYLRGGGNTAGEKQGGFTRGNPNRRASAGDSSSSSGSEPASGGGGEQAVTPTGPFQILLHHKNKELHHGFPDLSTSHDAAGRIKSCIMGFQIFLHHMMQQENKELHHGFPDLSTP</sequence>
<dbReference type="Proteomes" id="UP000518266">
    <property type="component" value="Unassembled WGS sequence"/>
</dbReference>
<feature type="compositionally biased region" description="Basic and acidic residues" evidence="3">
    <location>
        <begin position="241"/>
        <end position="253"/>
    </location>
</feature>
<feature type="compositionally biased region" description="Polar residues" evidence="3">
    <location>
        <begin position="261"/>
        <end position="277"/>
    </location>
</feature>
<evidence type="ECO:0000313" key="6">
    <source>
        <dbReference type="Proteomes" id="UP000518266"/>
    </source>
</evidence>
<evidence type="ECO:0000256" key="2">
    <source>
        <dbReference type="ARBA" id="ARBA00022490"/>
    </source>
</evidence>
<dbReference type="AlphaFoldDB" id="A0A7J5ZL56"/>
<evidence type="ECO:0000256" key="3">
    <source>
        <dbReference type="SAM" id="MobiDB-lite"/>
    </source>
</evidence>
<dbReference type="PANTHER" id="PTHR15963">
    <property type="entry name" value="GENERAL RECEPTOR FOR PHOSPHOINOSITIDES 1-ASSOCIATED SCAFFOLD PROTEIN-RELATED"/>
    <property type="match status" value="1"/>
</dbReference>
<evidence type="ECO:0000313" key="5">
    <source>
        <dbReference type="EMBL" id="KAF3861098.1"/>
    </source>
</evidence>
<dbReference type="Gene3D" id="2.30.42.10">
    <property type="match status" value="1"/>
</dbReference>
<dbReference type="InterPro" id="IPR036034">
    <property type="entry name" value="PDZ_sf"/>
</dbReference>
<accession>A0A7J5ZL56</accession>
<evidence type="ECO:0000259" key="4">
    <source>
        <dbReference type="PROSITE" id="PS50106"/>
    </source>
</evidence>
<dbReference type="SUPFAM" id="SSF50156">
    <property type="entry name" value="PDZ domain-like"/>
    <property type="match status" value="1"/>
</dbReference>
<feature type="region of interest" description="Disordered" evidence="3">
    <location>
        <begin position="223"/>
        <end position="327"/>
    </location>
</feature>
<feature type="domain" description="PDZ" evidence="4">
    <location>
        <begin position="83"/>
        <end position="137"/>
    </location>
</feature>
<name>A0A7J5ZL56_DISMA</name>